<evidence type="ECO:0000313" key="2">
    <source>
        <dbReference type="Proteomes" id="UP000246073"/>
    </source>
</evidence>
<dbReference type="Proteomes" id="UP000246073">
    <property type="component" value="Unassembled WGS sequence"/>
</dbReference>
<dbReference type="AlphaFoldDB" id="A0A2P9HLW1"/>
<gene>
    <name evidence="1" type="ORF">OHAE_935</name>
</gene>
<reference evidence="2" key="1">
    <citation type="submission" date="2017-12" db="EMBL/GenBank/DDBJ databases">
        <authorList>
            <person name="Diaz M."/>
        </authorList>
    </citation>
    <scope>NUCLEOTIDE SEQUENCE [LARGE SCALE GENOMIC DNA]</scope>
    <source>
        <strain evidence="2">FI11154</strain>
    </source>
</reference>
<accession>A0A2P9HLW1</accession>
<organism evidence="1 2">
    <name type="scientific">Ochrobactrum soli</name>
    <dbReference type="NCBI Taxonomy" id="2448455"/>
    <lineage>
        <taxon>Bacteria</taxon>
        <taxon>Pseudomonadati</taxon>
        <taxon>Pseudomonadota</taxon>
        <taxon>Alphaproteobacteria</taxon>
        <taxon>Hyphomicrobiales</taxon>
        <taxon>Brucellaceae</taxon>
        <taxon>Brucella/Ochrobactrum group</taxon>
        <taxon>Ochrobactrum</taxon>
    </lineage>
</organism>
<proteinExistence type="predicted"/>
<name>A0A2P9HLW1_9HYPH</name>
<evidence type="ECO:0000313" key="1">
    <source>
        <dbReference type="EMBL" id="SPL65068.1"/>
    </source>
</evidence>
<protein>
    <submittedName>
        <fullName evidence="1">Uncharacterized protein</fullName>
    </submittedName>
</protein>
<sequence>MNLLRDIVVVLMPEVVPAFAKNAVSCFGEGAECGVFRH</sequence>
<dbReference type="EMBL" id="OOFM01000005">
    <property type="protein sequence ID" value="SPL65068.1"/>
    <property type="molecule type" value="Genomic_DNA"/>
</dbReference>